<keyword evidence="4" id="KW-0812">Transmembrane</keyword>
<dbReference type="PANTHER" id="PTHR36411">
    <property type="match status" value="1"/>
</dbReference>
<dbReference type="AlphaFoldDB" id="A0A482CJ45"/>
<evidence type="ECO:0000256" key="6">
    <source>
        <dbReference type="ARBA" id="ARBA00023078"/>
    </source>
</evidence>
<evidence type="ECO:0000256" key="3">
    <source>
        <dbReference type="ARBA" id="ARBA00022531"/>
    </source>
</evidence>
<gene>
    <name evidence="9" type="primary">psbT</name>
</gene>
<proteinExistence type="inferred from homology"/>
<keyword evidence="5" id="KW-1133">Transmembrane helix</keyword>
<dbReference type="RefSeq" id="YP_009589691.1">
    <property type="nucleotide sequence ID" value="NC_041644.1"/>
</dbReference>
<sequence>MEALAYTSSPVGTLGIISFAISLRDPPRIGNGK</sequence>
<dbReference type="InterPro" id="IPR037268">
    <property type="entry name" value="PSII_PsbT_sf"/>
</dbReference>
<geneLocation type="chloroplast" evidence="9"/>
<name>A0A482CJ45_SELRE</name>
<evidence type="ECO:0000313" key="9">
    <source>
        <dbReference type="EMBL" id="QBL76274.1"/>
    </source>
</evidence>
<dbReference type="EMBL" id="MH598535">
    <property type="protein sequence ID" value="QBL76274.1"/>
    <property type="molecule type" value="Genomic_DNA"/>
</dbReference>
<organism evidence="9">
    <name type="scientific">Selaginella remotifolia</name>
    <name type="common">Spikemoss</name>
    <dbReference type="NCBI Taxonomy" id="137170"/>
    <lineage>
        <taxon>Eukaryota</taxon>
        <taxon>Viridiplantae</taxon>
        <taxon>Streptophyta</taxon>
        <taxon>Embryophyta</taxon>
        <taxon>Tracheophyta</taxon>
        <taxon>Lycopodiopsida</taxon>
        <taxon>Selaginellales</taxon>
        <taxon>Selaginellaceae</taxon>
        <taxon>Selaginella</taxon>
    </lineage>
</organism>
<reference evidence="9" key="2">
    <citation type="journal article" date="2019" name="J. ISSAAS">
        <title>The Unique Evolutionary Trajectory 1 and Dynamic Conformations of DR and IR/DR-coexisting Plastomes of the Early Vascular Plant Selaginellaceae (Lycophyte).</title>
        <authorList>
            <person name="Zhang H.-R."/>
            <person name="Xiang Q.-P."/>
            <person name="Zhang X.-C."/>
        </authorList>
    </citation>
    <scope>NUCLEOTIDE SEQUENCE</scope>
</reference>
<dbReference type="Pfam" id="PF01405">
    <property type="entry name" value="PsbT"/>
    <property type="match status" value="1"/>
</dbReference>
<keyword evidence="9" id="KW-0934">Plastid</keyword>
<evidence type="ECO:0000256" key="1">
    <source>
        <dbReference type="ARBA" id="ARBA00008658"/>
    </source>
</evidence>
<evidence type="ECO:0000256" key="2">
    <source>
        <dbReference type="ARBA" id="ARBA00022528"/>
    </source>
</evidence>
<dbReference type="SUPFAM" id="SSF161029">
    <property type="entry name" value="Photosystem II reaction center protein T, PsbT"/>
    <property type="match status" value="1"/>
</dbReference>
<dbReference type="GO" id="GO:0015979">
    <property type="term" value="P:photosynthesis"/>
    <property type="evidence" value="ECO:0007669"/>
    <property type="project" value="UniProtKB-KW"/>
</dbReference>
<keyword evidence="7" id="KW-0472">Membrane</keyword>
<keyword evidence="3" id="KW-0602">Photosynthesis</keyword>
<evidence type="ECO:0000256" key="4">
    <source>
        <dbReference type="ARBA" id="ARBA00022692"/>
    </source>
</evidence>
<keyword evidence="6" id="KW-0793">Thylakoid</keyword>
<dbReference type="GeneID" id="39721547"/>
<keyword evidence="2 9" id="KW-0150">Chloroplast</keyword>
<evidence type="ECO:0000256" key="7">
    <source>
        <dbReference type="ARBA" id="ARBA00023136"/>
    </source>
</evidence>
<evidence type="ECO:0000256" key="5">
    <source>
        <dbReference type="ARBA" id="ARBA00022989"/>
    </source>
</evidence>
<evidence type="ECO:0000256" key="8">
    <source>
        <dbReference type="ARBA" id="ARBA00023276"/>
    </source>
</evidence>
<comment type="similarity">
    <text evidence="1">Belongs to the PsbT family.</text>
</comment>
<dbReference type="GO" id="GO:0005737">
    <property type="term" value="C:cytoplasm"/>
    <property type="evidence" value="ECO:0007669"/>
    <property type="project" value="UniProtKB-ARBA"/>
</dbReference>
<keyword evidence="8" id="KW-0604">Photosystem II</keyword>
<accession>A0A482CJ45</accession>
<dbReference type="InterPro" id="IPR001743">
    <property type="entry name" value="PSII_PsbT"/>
</dbReference>
<protein>
    <submittedName>
        <fullName evidence="9">Photosystem II protein T</fullName>
    </submittedName>
</protein>
<dbReference type="PANTHER" id="PTHR36411:SF2">
    <property type="entry name" value="PHOTOSYSTEM II REACTION CENTER PROTEIN T"/>
    <property type="match status" value="1"/>
</dbReference>
<dbReference type="GO" id="GO:0009539">
    <property type="term" value="C:photosystem II reaction center"/>
    <property type="evidence" value="ECO:0007669"/>
    <property type="project" value="InterPro"/>
</dbReference>
<reference evidence="9" key="1">
    <citation type="submission" date="2018-07" db="EMBL/GenBank/DDBJ databases">
        <authorList>
            <person name="Zhang H."/>
            <person name="Zhang X."/>
        </authorList>
    </citation>
    <scope>NUCLEOTIDE SEQUENCE</scope>
</reference>